<protein>
    <recommendedName>
        <fullName evidence="2">Putative cysteine ligase BshC</fullName>
        <ecNumber evidence="2">6.-.-.-</ecNumber>
    </recommendedName>
</protein>
<dbReference type="PIRSF" id="PIRSF012535">
    <property type="entry name" value="UCP012535"/>
    <property type="match status" value="1"/>
</dbReference>
<keyword evidence="6" id="KW-1185">Reference proteome</keyword>
<evidence type="ECO:0000259" key="4">
    <source>
        <dbReference type="Pfam" id="PF24850"/>
    </source>
</evidence>
<feature type="domain" description="Bacillithiol biosynthesis BshC N-terminal Rossmann-like" evidence="3">
    <location>
        <begin position="27"/>
        <end position="378"/>
    </location>
</feature>
<sequence length="537" mass="61283">MSKPKPGLTRELLSFDKVPQLSERDLAYTTADPRLKPFYKYPVTLEAFESVIRDKAFDQERRETLVRALKAQYAGKELSKLTSSRIDALLEANTYTVTTAHQPSLFTGPLYYIYKIISTLNLAEQLGKTYPDYNFVPIFITGGEDHDFEEVNHLHIFGKTVTWENGHTGPVGQMPLDGLQEALDTLADIMGDSPSAQELTNLFKAALEGKTKYGEVAFDLTHRLLGEYGLVILDPSHPDLKASFTPFVHKEIFEQPSKLLVEGTVKELEAAGFSEQAYPREINFFYLGEGFRERIVQEGETFKVLNQDISWTTEALRAEIEAHPQRFSPNVVMRPIYQEHILPNLAYIGGGGEIAYWLERKKQFEAFGLNFPMLIRRNSVLFVDKGTRKRLDKLDLQVEDLFGDIEALIKAYVRENTENEISLSEEKKALAQVFKQVEAKAQEVDPTLRKAAAAEGARQLNSLNQLEGKLMRAEKQRHDTAVNQMRTLKDKLFPNNGLQERYDNFTMYYLKYGRGFFEALMEHLNPLDNRFVVLIDA</sequence>
<dbReference type="InterPro" id="IPR011199">
    <property type="entry name" value="Bacillithiol_biosynth_BshC"/>
</dbReference>
<dbReference type="STRING" id="1524460.IX84_24130"/>
<proteinExistence type="inferred from homology"/>
<name>A0A098S1N6_9BACT</name>
<keyword evidence="2" id="KW-0175">Coiled coil</keyword>
<dbReference type="Pfam" id="PF24850">
    <property type="entry name" value="CC_BshC"/>
    <property type="match status" value="1"/>
</dbReference>
<evidence type="ECO:0000256" key="1">
    <source>
        <dbReference type="ARBA" id="ARBA00022598"/>
    </source>
</evidence>
<dbReference type="HAMAP" id="MF_01867">
    <property type="entry name" value="BshC"/>
    <property type="match status" value="1"/>
</dbReference>
<dbReference type="InterPro" id="IPR055399">
    <property type="entry name" value="CC_BshC"/>
</dbReference>
<dbReference type="OrthoDB" id="9765151at2"/>
<evidence type="ECO:0000313" key="6">
    <source>
        <dbReference type="Proteomes" id="UP000029736"/>
    </source>
</evidence>
<dbReference type="GO" id="GO:0016874">
    <property type="term" value="F:ligase activity"/>
    <property type="evidence" value="ECO:0007669"/>
    <property type="project" value="UniProtKB-UniRule"/>
</dbReference>
<dbReference type="NCBIfam" id="TIGR03998">
    <property type="entry name" value="thiol_BshC"/>
    <property type="match status" value="1"/>
</dbReference>
<dbReference type="AlphaFoldDB" id="A0A098S1N6"/>
<comment type="caution">
    <text evidence="5">The sequence shown here is derived from an EMBL/GenBank/DDBJ whole genome shotgun (WGS) entry which is preliminary data.</text>
</comment>
<dbReference type="InterPro" id="IPR055398">
    <property type="entry name" value="Rossmann-like_BshC"/>
</dbReference>
<gene>
    <name evidence="2" type="primary">bshC</name>
    <name evidence="5" type="ORF">IX84_24130</name>
</gene>
<dbReference type="Pfam" id="PF10079">
    <property type="entry name" value="Rossmann-like_BshC"/>
    <property type="match status" value="1"/>
</dbReference>
<dbReference type="EC" id="6.-.-.-" evidence="2"/>
<evidence type="ECO:0000313" key="5">
    <source>
        <dbReference type="EMBL" id="KGE85738.1"/>
    </source>
</evidence>
<feature type="coiled-coil region" evidence="2">
    <location>
        <begin position="463"/>
        <end position="491"/>
    </location>
</feature>
<evidence type="ECO:0000259" key="3">
    <source>
        <dbReference type="Pfam" id="PF10079"/>
    </source>
</evidence>
<dbReference type="Proteomes" id="UP000029736">
    <property type="component" value="Unassembled WGS sequence"/>
</dbReference>
<comment type="similarity">
    <text evidence="2">Belongs to the BshC family.</text>
</comment>
<evidence type="ECO:0000256" key="2">
    <source>
        <dbReference type="HAMAP-Rule" id="MF_01867"/>
    </source>
</evidence>
<accession>A0A098S1N6</accession>
<reference evidence="5 6" key="1">
    <citation type="journal article" date="2014" name="Int. J. Syst. Evol. Microbiol.">
        <title>Phaeodactylibacter xiamenensis gen. nov., sp. nov., a member of the family Saprospiraceae isolated from the marine alga Phaeodactylum tricornutum.</title>
        <authorList>
            <person name="Chen Z.Jr."/>
            <person name="Lei X."/>
            <person name="Lai Q."/>
            <person name="Li Y."/>
            <person name="Zhang B."/>
            <person name="Zhang J."/>
            <person name="Zhang H."/>
            <person name="Yang L."/>
            <person name="Zheng W."/>
            <person name="Tian Y."/>
            <person name="Yu Z."/>
            <person name="Xu H.Jr."/>
            <person name="Zheng T."/>
        </authorList>
    </citation>
    <scope>NUCLEOTIDE SEQUENCE [LARGE SCALE GENOMIC DNA]</scope>
    <source>
        <strain evidence="5 6">KD52</strain>
    </source>
</reference>
<organism evidence="5 6">
    <name type="scientific">Phaeodactylibacter xiamenensis</name>
    <dbReference type="NCBI Taxonomy" id="1524460"/>
    <lineage>
        <taxon>Bacteria</taxon>
        <taxon>Pseudomonadati</taxon>
        <taxon>Bacteroidota</taxon>
        <taxon>Saprospiria</taxon>
        <taxon>Saprospirales</taxon>
        <taxon>Haliscomenobacteraceae</taxon>
        <taxon>Phaeodactylibacter</taxon>
    </lineage>
</organism>
<dbReference type="EMBL" id="JPOS01000083">
    <property type="protein sequence ID" value="KGE85738.1"/>
    <property type="molecule type" value="Genomic_DNA"/>
</dbReference>
<keyword evidence="1 2" id="KW-0436">Ligase</keyword>
<dbReference type="RefSeq" id="WP_044226419.1">
    <property type="nucleotide sequence ID" value="NZ_JBKAGJ010000002.1"/>
</dbReference>
<feature type="domain" description="Bacillithiol biosynthesis BshC C-terminal coiled-coil" evidence="4">
    <location>
        <begin position="381"/>
        <end position="534"/>
    </location>
</feature>